<evidence type="ECO:0000256" key="9">
    <source>
        <dbReference type="ARBA" id="ARBA00023128"/>
    </source>
</evidence>
<reference evidence="15" key="1">
    <citation type="submission" date="2023-07" db="EMBL/GenBank/DDBJ databases">
        <title>A draft genome of Kazachstania heterogenica Y-27499.</title>
        <authorList>
            <person name="Donic C."/>
            <person name="Kralova J.S."/>
            <person name="Fidel L."/>
            <person name="Ben-Dor S."/>
            <person name="Jung S."/>
        </authorList>
    </citation>
    <scope>NUCLEOTIDE SEQUENCE [LARGE SCALE GENOMIC DNA]</scope>
    <source>
        <strain evidence="15">Y27499</strain>
    </source>
</reference>
<sequence>MILRFATTQVKSNLGRQGLPRIGATRNYATLKEVETRLKSIKNIEKITKTMKIVASTRLSKAEKANVTASLLSEADKQFFQNAETTNHAKSNEETAASDKVNKELIIAITSDKGLCGAIHSSLARSVRSYLNSINHQCDVVAIGDKIKMQLLRSHPENVKLAFSGIGKDAPTFQESALISEKIINTLDVDTQYDKISIFFNDPVSSLAFESTSKPIFNSSMIAQSPGLGKFDIPQDEDVANDLFQYSFTNQILTAMAKGYAAEISARRNAMDNASKNAGDMISKYSILYNRTRQAVITNELVDIITGASSLD</sequence>
<evidence type="ECO:0000256" key="2">
    <source>
        <dbReference type="ARBA" id="ARBA00004637"/>
    </source>
</evidence>
<keyword evidence="11 13" id="KW-0139">CF(1)</keyword>
<name>A0AAN7WHW4_9SACH</name>
<evidence type="ECO:0000313" key="14">
    <source>
        <dbReference type="EMBL" id="KAK5780245.1"/>
    </source>
</evidence>
<dbReference type="NCBIfam" id="TIGR01146">
    <property type="entry name" value="ATPsyn_F1gamma"/>
    <property type="match status" value="1"/>
</dbReference>
<comment type="subcellular location">
    <subcellularLocation>
        <location evidence="2">Mitochondrion inner membrane</location>
        <topology evidence="2">Peripheral membrane protein</topology>
    </subcellularLocation>
</comment>
<accession>A0AAN7WHW4</accession>
<keyword evidence="5 13" id="KW-0813">Transport</keyword>
<dbReference type="PROSITE" id="PS00153">
    <property type="entry name" value="ATPASE_GAMMA"/>
    <property type="match status" value="1"/>
</dbReference>
<dbReference type="AlphaFoldDB" id="A0AAN7WHW4"/>
<dbReference type="InterPro" id="IPR023632">
    <property type="entry name" value="ATP_synth_F1_gsu_CS"/>
</dbReference>
<evidence type="ECO:0000313" key="15">
    <source>
        <dbReference type="Proteomes" id="UP001306508"/>
    </source>
</evidence>
<keyword evidence="15" id="KW-1185">Reference proteome</keyword>
<evidence type="ECO:0000256" key="1">
    <source>
        <dbReference type="ARBA" id="ARBA00002361"/>
    </source>
</evidence>
<comment type="function">
    <text evidence="1">Mitochondrial membrane ATP synthase (F(1)F(0) ATP synthase or Complex V) produces ATP from ADP in the presence of a proton gradient across the membrane which is generated by electron transport complexes of the respiratory chain. F-type ATPases consist of two structural domains, F(1) - containing the extramembraneous catalytic core, and F(0) - containing the membrane proton channel, linked together by a central stalk and a peripheral stalk. During catalysis, ATP synthesis in the catalytic domain of F(1) is coupled via a rotary mechanism of the central stalk subunits to proton translocation. Part of the complex F(1) domain and the central stalk which is part of the complex rotary element. The gamma subunit protrudes into the catalytic domain formed of alpha(3)beta(3). Rotation of the central stalk against the surrounding alpha(3)beta(3) subunits leads to hydrolysis of ATP in three separate catalytic sites on the beta subunits.</text>
</comment>
<comment type="subunit">
    <text evidence="13">F-type ATPases have 2 components, CF(1) - the catalytic core - and CF(0) - the membrane proton channel. CF(1) and CF(0) have multiple subunits.</text>
</comment>
<dbReference type="GO" id="GO:0046933">
    <property type="term" value="F:proton-transporting ATP synthase activity, rotational mechanism"/>
    <property type="evidence" value="ECO:0007669"/>
    <property type="project" value="InterPro"/>
</dbReference>
<dbReference type="FunFam" id="3.40.1380.10:FF:000003">
    <property type="entry name" value="ATP synthase subunit gamma"/>
    <property type="match status" value="1"/>
</dbReference>
<keyword evidence="10" id="KW-0472">Membrane</keyword>
<dbReference type="CDD" id="cd12151">
    <property type="entry name" value="F1-ATPase_gamma"/>
    <property type="match status" value="1"/>
</dbReference>
<evidence type="ECO:0000256" key="13">
    <source>
        <dbReference type="RuleBase" id="RU004001"/>
    </source>
</evidence>
<comment type="subunit">
    <text evidence="4">F-type ATPases have 2 components, CF(1) - the catalytic core - and CF(0) - the membrane proton channel. CF(1) has five subunits: alpha(3), beta(3), gamma(1), delta(1), epsilon(1). CF(0) has three main subunits: a, b and c.</text>
</comment>
<keyword evidence="7" id="KW-0999">Mitochondrion inner membrane</keyword>
<evidence type="ECO:0000256" key="5">
    <source>
        <dbReference type="ARBA" id="ARBA00022448"/>
    </source>
</evidence>
<keyword evidence="6 13" id="KW-0375">Hydrogen ion transport</keyword>
<gene>
    <name evidence="14" type="ORF">RI543_002280</name>
</gene>
<keyword evidence="12 13" id="KW-0066">ATP synthesis</keyword>
<dbReference type="PANTHER" id="PTHR11693:SF22">
    <property type="entry name" value="ATP SYNTHASE SUBUNIT GAMMA, MITOCHONDRIAL"/>
    <property type="match status" value="1"/>
</dbReference>
<proteinExistence type="inferred from homology"/>
<protein>
    <recommendedName>
        <fullName evidence="13">ATP synthase subunit gamma</fullName>
    </recommendedName>
</protein>
<dbReference type="InterPro" id="IPR035968">
    <property type="entry name" value="ATP_synth_F1_ATPase_gsu"/>
</dbReference>
<dbReference type="Gene3D" id="3.40.1380.10">
    <property type="match status" value="1"/>
</dbReference>
<dbReference type="PANTHER" id="PTHR11693">
    <property type="entry name" value="ATP SYNTHASE GAMMA CHAIN"/>
    <property type="match status" value="1"/>
</dbReference>
<comment type="similarity">
    <text evidence="3 13">Belongs to the ATPase gamma chain family.</text>
</comment>
<evidence type="ECO:0000256" key="8">
    <source>
        <dbReference type="ARBA" id="ARBA00023065"/>
    </source>
</evidence>
<evidence type="ECO:0000256" key="11">
    <source>
        <dbReference type="ARBA" id="ARBA00023196"/>
    </source>
</evidence>
<comment type="caution">
    <text evidence="14">The sequence shown here is derived from an EMBL/GenBank/DDBJ whole genome shotgun (WGS) entry which is preliminary data.</text>
</comment>
<dbReference type="Proteomes" id="UP001306508">
    <property type="component" value="Unassembled WGS sequence"/>
</dbReference>
<evidence type="ECO:0000256" key="10">
    <source>
        <dbReference type="ARBA" id="ARBA00023136"/>
    </source>
</evidence>
<evidence type="ECO:0000256" key="12">
    <source>
        <dbReference type="ARBA" id="ARBA00023310"/>
    </source>
</evidence>
<dbReference type="GO" id="GO:0045259">
    <property type="term" value="C:proton-transporting ATP synthase complex"/>
    <property type="evidence" value="ECO:0007669"/>
    <property type="project" value="UniProtKB-KW"/>
</dbReference>
<dbReference type="FunFam" id="1.10.287.80:FF:000001">
    <property type="entry name" value="ATP synthase gamma chain"/>
    <property type="match status" value="1"/>
</dbReference>
<keyword evidence="8 13" id="KW-0406">Ion transport</keyword>
<evidence type="ECO:0000256" key="4">
    <source>
        <dbReference type="ARBA" id="ARBA00011648"/>
    </source>
</evidence>
<dbReference type="InterPro" id="IPR000131">
    <property type="entry name" value="ATP_synth_F1_gsu"/>
</dbReference>
<dbReference type="SUPFAM" id="SSF52943">
    <property type="entry name" value="ATP synthase (F1-ATPase), gamma subunit"/>
    <property type="match status" value="1"/>
</dbReference>
<evidence type="ECO:0000256" key="7">
    <source>
        <dbReference type="ARBA" id="ARBA00022792"/>
    </source>
</evidence>
<dbReference type="EMBL" id="JAWIZZ010000043">
    <property type="protein sequence ID" value="KAK5780245.1"/>
    <property type="molecule type" value="Genomic_DNA"/>
</dbReference>
<keyword evidence="9" id="KW-0496">Mitochondrion</keyword>
<dbReference type="PRINTS" id="PR00126">
    <property type="entry name" value="ATPASEGAMMA"/>
</dbReference>
<evidence type="ECO:0000256" key="6">
    <source>
        <dbReference type="ARBA" id="ARBA00022781"/>
    </source>
</evidence>
<evidence type="ECO:0000256" key="3">
    <source>
        <dbReference type="ARBA" id="ARBA00007681"/>
    </source>
</evidence>
<dbReference type="Gene3D" id="1.10.287.80">
    <property type="entry name" value="ATP synthase, gamma subunit, helix hairpin domain"/>
    <property type="match status" value="1"/>
</dbReference>
<dbReference type="Pfam" id="PF00231">
    <property type="entry name" value="ATP-synt"/>
    <property type="match status" value="1"/>
</dbReference>
<dbReference type="PIRSF" id="PIRSF039089">
    <property type="entry name" value="ATP_synthase_gamma"/>
    <property type="match status" value="1"/>
</dbReference>
<organism evidence="14 15">
    <name type="scientific">Arxiozyma heterogenica</name>
    <dbReference type="NCBI Taxonomy" id="278026"/>
    <lineage>
        <taxon>Eukaryota</taxon>
        <taxon>Fungi</taxon>
        <taxon>Dikarya</taxon>
        <taxon>Ascomycota</taxon>
        <taxon>Saccharomycotina</taxon>
        <taxon>Saccharomycetes</taxon>
        <taxon>Saccharomycetales</taxon>
        <taxon>Saccharomycetaceae</taxon>
        <taxon>Arxiozyma</taxon>
    </lineage>
</organism>
<dbReference type="GO" id="GO:0005743">
    <property type="term" value="C:mitochondrial inner membrane"/>
    <property type="evidence" value="ECO:0007669"/>
    <property type="project" value="UniProtKB-SubCell"/>
</dbReference>